<gene>
    <name evidence="3" type="ORF">GUITHDRAFT_151428</name>
</gene>
<dbReference type="Proteomes" id="UP000011087">
    <property type="component" value="Unassembled WGS sequence"/>
</dbReference>
<dbReference type="PaxDb" id="55529-EKX49671"/>
<keyword evidence="1" id="KW-1133">Transmembrane helix</keyword>
<dbReference type="CDD" id="cd06257">
    <property type="entry name" value="DnaJ"/>
    <property type="match status" value="1"/>
</dbReference>
<dbReference type="Gene3D" id="1.10.287.110">
    <property type="entry name" value="DnaJ domain"/>
    <property type="match status" value="1"/>
</dbReference>
<dbReference type="SUPFAM" id="SSF46565">
    <property type="entry name" value="Chaperone J-domain"/>
    <property type="match status" value="1"/>
</dbReference>
<dbReference type="OrthoDB" id="445556at2759"/>
<dbReference type="EMBL" id="JH992981">
    <property type="protein sequence ID" value="EKX49671.1"/>
    <property type="molecule type" value="Genomic_DNA"/>
</dbReference>
<keyword evidence="5" id="KW-1185">Reference proteome</keyword>
<organism evidence="3">
    <name type="scientific">Guillardia theta (strain CCMP2712)</name>
    <name type="common">Cryptophyte</name>
    <dbReference type="NCBI Taxonomy" id="905079"/>
    <lineage>
        <taxon>Eukaryota</taxon>
        <taxon>Cryptophyceae</taxon>
        <taxon>Pyrenomonadales</taxon>
        <taxon>Geminigeraceae</taxon>
        <taxon>Guillardia</taxon>
    </lineage>
</organism>
<dbReference type="STRING" id="905079.L1JM53"/>
<dbReference type="EnsemblProtists" id="EKX49671">
    <property type="protein sequence ID" value="EKX49671"/>
    <property type="gene ID" value="GUITHDRAFT_151428"/>
</dbReference>
<dbReference type="SMART" id="SM00271">
    <property type="entry name" value="DnaJ"/>
    <property type="match status" value="1"/>
</dbReference>
<proteinExistence type="predicted"/>
<dbReference type="GO" id="GO:0005789">
    <property type="term" value="C:endoplasmic reticulum membrane"/>
    <property type="evidence" value="ECO:0007669"/>
    <property type="project" value="TreeGrafter"/>
</dbReference>
<reference evidence="3 5" key="1">
    <citation type="journal article" date="2012" name="Nature">
        <title>Algal genomes reveal evolutionary mosaicism and the fate of nucleomorphs.</title>
        <authorList>
            <consortium name="DOE Joint Genome Institute"/>
            <person name="Curtis B.A."/>
            <person name="Tanifuji G."/>
            <person name="Burki F."/>
            <person name="Gruber A."/>
            <person name="Irimia M."/>
            <person name="Maruyama S."/>
            <person name="Arias M.C."/>
            <person name="Ball S.G."/>
            <person name="Gile G.H."/>
            <person name="Hirakawa Y."/>
            <person name="Hopkins J.F."/>
            <person name="Kuo A."/>
            <person name="Rensing S.A."/>
            <person name="Schmutz J."/>
            <person name="Symeonidi A."/>
            <person name="Elias M."/>
            <person name="Eveleigh R.J."/>
            <person name="Herman E.K."/>
            <person name="Klute M.J."/>
            <person name="Nakayama T."/>
            <person name="Obornik M."/>
            <person name="Reyes-Prieto A."/>
            <person name="Armbrust E.V."/>
            <person name="Aves S.J."/>
            <person name="Beiko R.G."/>
            <person name="Coutinho P."/>
            <person name="Dacks J.B."/>
            <person name="Durnford D.G."/>
            <person name="Fast N.M."/>
            <person name="Green B.R."/>
            <person name="Grisdale C.J."/>
            <person name="Hempel F."/>
            <person name="Henrissat B."/>
            <person name="Hoppner M.P."/>
            <person name="Ishida K."/>
            <person name="Kim E."/>
            <person name="Koreny L."/>
            <person name="Kroth P.G."/>
            <person name="Liu Y."/>
            <person name="Malik S.B."/>
            <person name="Maier U.G."/>
            <person name="McRose D."/>
            <person name="Mock T."/>
            <person name="Neilson J.A."/>
            <person name="Onodera N.T."/>
            <person name="Poole A.M."/>
            <person name="Pritham E.J."/>
            <person name="Richards T.A."/>
            <person name="Rocap G."/>
            <person name="Roy S.W."/>
            <person name="Sarai C."/>
            <person name="Schaack S."/>
            <person name="Shirato S."/>
            <person name="Slamovits C.H."/>
            <person name="Spencer D.F."/>
            <person name="Suzuki S."/>
            <person name="Worden A.Z."/>
            <person name="Zauner S."/>
            <person name="Barry K."/>
            <person name="Bell C."/>
            <person name="Bharti A.K."/>
            <person name="Crow J.A."/>
            <person name="Grimwood J."/>
            <person name="Kramer R."/>
            <person name="Lindquist E."/>
            <person name="Lucas S."/>
            <person name="Salamov A."/>
            <person name="McFadden G.I."/>
            <person name="Lane C.E."/>
            <person name="Keeling P.J."/>
            <person name="Gray M.W."/>
            <person name="Grigoriev I.V."/>
            <person name="Archibald J.M."/>
        </authorList>
    </citation>
    <scope>NUCLEOTIDE SEQUENCE</scope>
    <source>
        <strain evidence="3 5">CCMP2712</strain>
    </source>
</reference>
<keyword evidence="1" id="KW-0812">Transmembrane</keyword>
<feature type="domain" description="J" evidence="2">
    <location>
        <begin position="19"/>
        <end position="89"/>
    </location>
</feature>
<dbReference type="KEGG" id="gtt:GUITHDRAFT_151428"/>
<dbReference type="InterPro" id="IPR036869">
    <property type="entry name" value="J_dom_sf"/>
</dbReference>
<dbReference type="PANTHER" id="PTHR43908:SF6">
    <property type="entry name" value="J DOMAIN-CONTAINING PROTEIN DDB_G0295729"/>
    <property type="match status" value="1"/>
</dbReference>
<dbReference type="GeneID" id="17306329"/>
<reference evidence="5" key="2">
    <citation type="submission" date="2012-11" db="EMBL/GenBank/DDBJ databases">
        <authorList>
            <person name="Kuo A."/>
            <person name="Curtis B.A."/>
            <person name="Tanifuji G."/>
            <person name="Burki F."/>
            <person name="Gruber A."/>
            <person name="Irimia M."/>
            <person name="Maruyama S."/>
            <person name="Arias M.C."/>
            <person name="Ball S.G."/>
            <person name="Gile G.H."/>
            <person name="Hirakawa Y."/>
            <person name="Hopkins J.F."/>
            <person name="Rensing S.A."/>
            <person name="Schmutz J."/>
            <person name="Symeonidi A."/>
            <person name="Elias M."/>
            <person name="Eveleigh R.J."/>
            <person name="Herman E.K."/>
            <person name="Klute M.J."/>
            <person name="Nakayama T."/>
            <person name="Obornik M."/>
            <person name="Reyes-Prieto A."/>
            <person name="Armbrust E.V."/>
            <person name="Aves S.J."/>
            <person name="Beiko R.G."/>
            <person name="Coutinho P."/>
            <person name="Dacks J.B."/>
            <person name="Durnford D.G."/>
            <person name="Fast N.M."/>
            <person name="Green B.R."/>
            <person name="Grisdale C."/>
            <person name="Hempe F."/>
            <person name="Henrissat B."/>
            <person name="Hoppner M.P."/>
            <person name="Ishida K.-I."/>
            <person name="Kim E."/>
            <person name="Koreny L."/>
            <person name="Kroth P.G."/>
            <person name="Liu Y."/>
            <person name="Malik S.-B."/>
            <person name="Maier U.G."/>
            <person name="McRose D."/>
            <person name="Mock T."/>
            <person name="Neilson J.A."/>
            <person name="Onodera N.T."/>
            <person name="Poole A.M."/>
            <person name="Pritham E.J."/>
            <person name="Richards T.A."/>
            <person name="Rocap G."/>
            <person name="Roy S.W."/>
            <person name="Sarai C."/>
            <person name="Schaack S."/>
            <person name="Shirato S."/>
            <person name="Slamovits C.H."/>
            <person name="Spencer D.F."/>
            <person name="Suzuki S."/>
            <person name="Worden A.Z."/>
            <person name="Zauner S."/>
            <person name="Barry K."/>
            <person name="Bell C."/>
            <person name="Bharti A.K."/>
            <person name="Crow J.A."/>
            <person name="Grimwood J."/>
            <person name="Kramer R."/>
            <person name="Lindquist E."/>
            <person name="Lucas S."/>
            <person name="Salamov A."/>
            <person name="McFadden G.I."/>
            <person name="Lane C.E."/>
            <person name="Keeling P.J."/>
            <person name="Gray M.W."/>
            <person name="Grigoriev I.V."/>
            <person name="Archibald J.M."/>
        </authorList>
    </citation>
    <scope>NUCLEOTIDE SEQUENCE</scope>
    <source>
        <strain evidence="5">CCMP2712</strain>
    </source>
</reference>
<feature type="non-terminal residue" evidence="3">
    <location>
        <position position="174"/>
    </location>
</feature>
<dbReference type="PANTHER" id="PTHR43908">
    <property type="entry name" value="AT29763P-RELATED"/>
    <property type="match status" value="1"/>
</dbReference>
<evidence type="ECO:0000259" key="2">
    <source>
        <dbReference type="PROSITE" id="PS50076"/>
    </source>
</evidence>
<evidence type="ECO:0000256" key="1">
    <source>
        <dbReference type="SAM" id="Phobius"/>
    </source>
</evidence>
<protein>
    <recommendedName>
        <fullName evidence="2">J domain-containing protein</fullName>
    </recommendedName>
</protein>
<dbReference type="HOGENOM" id="CLU_1544074_0_0_1"/>
<sequence>MANTMEQESMMEQILRARDHYQVLGLERDCNEMDIKKSHRNLVRLVHPDKVHCSSDSEMKRTERAFRAVQVAYETLSLPHKRKAYDLQLKMQGKSAQFVPGESSNSGEDLDAEDGPTTVQFFTMILQILLAVTIHVAKTALAELLMFHTAQALPLQIAMLAHIFLWAGFGCGFL</sequence>
<feature type="transmembrane region" description="Helical" evidence="1">
    <location>
        <begin position="153"/>
        <end position="173"/>
    </location>
</feature>
<feature type="transmembrane region" description="Helical" evidence="1">
    <location>
        <begin position="121"/>
        <end position="141"/>
    </location>
</feature>
<evidence type="ECO:0000313" key="3">
    <source>
        <dbReference type="EMBL" id="EKX49671.1"/>
    </source>
</evidence>
<reference evidence="4" key="3">
    <citation type="submission" date="2015-06" db="UniProtKB">
        <authorList>
            <consortium name="EnsemblProtists"/>
        </authorList>
    </citation>
    <scope>IDENTIFICATION</scope>
</reference>
<dbReference type="RefSeq" id="XP_005836651.1">
    <property type="nucleotide sequence ID" value="XM_005836594.1"/>
</dbReference>
<evidence type="ECO:0000313" key="5">
    <source>
        <dbReference type="Proteomes" id="UP000011087"/>
    </source>
</evidence>
<keyword evidence="1" id="KW-0472">Membrane</keyword>
<dbReference type="PRINTS" id="PR00625">
    <property type="entry name" value="JDOMAIN"/>
</dbReference>
<evidence type="ECO:0000313" key="4">
    <source>
        <dbReference type="EnsemblProtists" id="EKX49671"/>
    </source>
</evidence>
<dbReference type="GO" id="GO:0071218">
    <property type="term" value="P:cellular response to misfolded protein"/>
    <property type="evidence" value="ECO:0007669"/>
    <property type="project" value="TreeGrafter"/>
</dbReference>
<dbReference type="eggNOG" id="KOG0714">
    <property type="taxonomic scope" value="Eukaryota"/>
</dbReference>
<dbReference type="InterPro" id="IPR001623">
    <property type="entry name" value="DnaJ_domain"/>
</dbReference>
<dbReference type="InterPro" id="IPR051100">
    <property type="entry name" value="DnaJ_subfamily_B/C"/>
</dbReference>
<dbReference type="PROSITE" id="PS50076">
    <property type="entry name" value="DNAJ_2"/>
    <property type="match status" value="1"/>
</dbReference>
<dbReference type="GO" id="GO:0030544">
    <property type="term" value="F:Hsp70 protein binding"/>
    <property type="evidence" value="ECO:0007669"/>
    <property type="project" value="TreeGrafter"/>
</dbReference>
<accession>L1JM53</accession>
<dbReference type="Pfam" id="PF00226">
    <property type="entry name" value="DnaJ"/>
    <property type="match status" value="1"/>
</dbReference>
<dbReference type="AlphaFoldDB" id="L1JM53"/>
<name>L1JM53_GUITC</name>